<evidence type="ECO:0000256" key="1">
    <source>
        <dbReference type="SAM" id="MobiDB-lite"/>
    </source>
</evidence>
<feature type="compositionally biased region" description="Basic and acidic residues" evidence="1">
    <location>
        <begin position="403"/>
        <end position="418"/>
    </location>
</feature>
<evidence type="ECO:0000256" key="2">
    <source>
        <dbReference type="SAM" id="Phobius"/>
    </source>
</evidence>
<dbReference type="EMBL" id="CADCXU010020484">
    <property type="protein sequence ID" value="CAB0008550.1"/>
    <property type="molecule type" value="Genomic_DNA"/>
</dbReference>
<feature type="transmembrane region" description="Helical" evidence="2">
    <location>
        <begin position="59"/>
        <end position="79"/>
    </location>
</feature>
<keyword evidence="2" id="KW-1133">Transmembrane helix</keyword>
<protein>
    <submittedName>
        <fullName evidence="3">Uncharacterized protein</fullName>
    </submittedName>
</protein>
<gene>
    <name evidence="3" type="ORF">NTEN_LOCUS13796</name>
</gene>
<proteinExistence type="predicted"/>
<accession>A0A6H5H4E2</accession>
<organism evidence="3 4">
    <name type="scientific">Nesidiocoris tenuis</name>
    <dbReference type="NCBI Taxonomy" id="355587"/>
    <lineage>
        <taxon>Eukaryota</taxon>
        <taxon>Metazoa</taxon>
        <taxon>Ecdysozoa</taxon>
        <taxon>Arthropoda</taxon>
        <taxon>Hexapoda</taxon>
        <taxon>Insecta</taxon>
        <taxon>Pterygota</taxon>
        <taxon>Neoptera</taxon>
        <taxon>Paraneoptera</taxon>
        <taxon>Hemiptera</taxon>
        <taxon>Heteroptera</taxon>
        <taxon>Panheteroptera</taxon>
        <taxon>Cimicomorpha</taxon>
        <taxon>Miridae</taxon>
        <taxon>Dicyphina</taxon>
        <taxon>Nesidiocoris</taxon>
    </lineage>
</organism>
<evidence type="ECO:0000313" key="4">
    <source>
        <dbReference type="Proteomes" id="UP000479000"/>
    </source>
</evidence>
<keyword evidence="4" id="KW-1185">Reference proteome</keyword>
<evidence type="ECO:0000313" key="3">
    <source>
        <dbReference type="EMBL" id="CAB0008550.1"/>
    </source>
</evidence>
<dbReference type="AlphaFoldDB" id="A0A6H5H4E2"/>
<keyword evidence="2" id="KW-0472">Membrane</keyword>
<dbReference type="Proteomes" id="UP000479000">
    <property type="component" value="Unassembled WGS sequence"/>
</dbReference>
<keyword evidence="2" id="KW-0812">Transmembrane</keyword>
<name>A0A6H5H4E2_9HEMI</name>
<sequence>KIQISFLTKKKEKCRCVVERCCASRSATPWSTHRMQPEDIEQRGATRCTSQENLLNARFFFFEIGPLLLCVLLLTAYGVRRTAYGVRRTAYGIRRTADGQKIFIADSCSKTSETKHADLSKKTHQCLGPGSSTGREAMHTSSAQPRFWHLKHNSFEPNGDRPSKHKKTKGFCFLSSDENFNFQIPICNAGLASNKGRQRCEFMKSWDRFQSGYFGGNAQKRFLYFQWPPIIGIQTVFYSRQHNGCPFEYRDIHAYTKLMQANTQPDRVRKIRMLFLEMKMSRGSNETLNLSTNQKRCSRRTGVYSQQRSRSEYCTFFCQFQKTSWAVNGSIVIVLKSRIGTELQKKLFLIHIYSESLPEQVSVCPCIHAYYDVADDGTRIGRRTRALDEHVDRSGRRNLGGTDGDRRTERIGERRDDENNGFFRRRSGLRRTSATTRHSTRIRHFARRSLNPIVDDFPRDFPLN</sequence>
<reference evidence="3 4" key="1">
    <citation type="submission" date="2020-02" db="EMBL/GenBank/DDBJ databases">
        <authorList>
            <person name="Ferguson B K."/>
        </authorList>
    </citation>
    <scope>NUCLEOTIDE SEQUENCE [LARGE SCALE GENOMIC DNA]</scope>
</reference>
<feature type="non-terminal residue" evidence="3">
    <location>
        <position position="1"/>
    </location>
</feature>
<feature type="region of interest" description="Disordered" evidence="1">
    <location>
        <begin position="392"/>
        <end position="419"/>
    </location>
</feature>